<evidence type="ECO:0000256" key="1">
    <source>
        <dbReference type="ARBA" id="ARBA00004496"/>
    </source>
</evidence>
<dbReference type="GO" id="GO:0005524">
    <property type="term" value="F:ATP binding"/>
    <property type="evidence" value="ECO:0007669"/>
    <property type="project" value="UniProtKB-UniRule"/>
</dbReference>
<comment type="function">
    <text evidence="8">Ligates lysine onto the cytidine present at position 34 of the AUA codon-specific tRNA(Ile) that contains the anticodon CAU, in an ATP-dependent manner. Cytidine is converted to lysidine, thus changing the amino acid specificity of the tRNA from methionine to isoleucine.</text>
</comment>
<keyword evidence="6 8" id="KW-0067">ATP-binding</keyword>
<reference evidence="10 11" key="1">
    <citation type="submission" date="2018-08" db="EMBL/GenBank/DDBJ databases">
        <title>A genome reference for cultivated species of the human gut microbiota.</title>
        <authorList>
            <person name="Zou Y."/>
            <person name="Xue W."/>
            <person name="Luo G."/>
        </authorList>
    </citation>
    <scope>NUCLEOTIDE SEQUENCE [LARGE SCALE GENOMIC DNA]</scope>
    <source>
        <strain evidence="10 11">AM07-24</strain>
    </source>
</reference>
<dbReference type="InterPro" id="IPR012795">
    <property type="entry name" value="tRNA_Ile_lys_synt_N"/>
</dbReference>
<dbReference type="EC" id="6.3.4.19" evidence="8"/>
<evidence type="ECO:0000256" key="8">
    <source>
        <dbReference type="HAMAP-Rule" id="MF_01161"/>
    </source>
</evidence>
<feature type="binding site" evidence="8">
    <location>
        <begin position="27"/>
        <end position="32"/>
    </location>
    <ligand>
        <name>ATP</name>
        <dbReference type="ChEBI" id="CHEBI:30616"/>
    </ligand>
</feature>
<feature type="domain" description="Lysidine-tRNA(Ile) synthetase C-terminal" evidence="9">
    <location>
        <begin position="386"/>
        <end position="461"/>
    </location>
</feature>
<dbReference type="Gene3D" id="3.40.50.620">
    <property type="entry name" value="HUPs"/>
    <property type="match status" value="1"/>
</dbReference>
<dbReference type="NCBIfam" id="TIGR02433">
    <property type="entry name" value="lysidine_TilS_C"/>
    <property type="match status" value="1"/>
</dbReference>
<evidence type="ECO:0000313" key="11">
    <source>
        <dbReference type="Proteomes" id="UP000284841"/>
    </source>
</evidence>
<dbReference type="EMBL" id="QRMS01000009">
    <property type="protein sequence ID" value="RHJ83385.1"/>
    <property type="molecule type" value="Genomic_DNA"/>
</dbReference>
<evidence type="ECO:0000256" key="4">
    <source>
        <dbReference type="ARBA" id="ARBA00022694"/>
    </source>
</evidence>
<dbReference type="AlphaFoldDB" id="A0A415DTS2"/>
<keyword evidence="3 8" id="KW-0436">Ligase</keyword>
<dbReference type="Proteomes" id="UP000284841">
    <property type="component" value="Unassembled WGS sequence"/>
</dbReference>
<comment type="domain">
    <text evidence="8">The N-terminal region contains the highly conserved SGGXDS motif, predicted to be a P-loop motif involved in ATP binding.</text>
</comment>
<gene>
    <name evidence="8 10" type="primary">tilS</name>
    <name evidence="10" type="ORF">DW099_18895</name>
</gene>
<comment type="subcellular location">
    <subcellularLocation>
        <location evidence="1 8">Cytoplasm</location>
    </subcellularLocation>
</comment>
<dbReference type="RefSeq" id="WP_082907399.1">
    <property type="nucleotide sequence ID" value="NZ_AP025567.1"/>
</dbReference>
<evidence type="ECO:0000256" key="3">
    <source>
        <dbReference type="ARBA" id="ARBA00022598"/>
    </source>
</evidence>
<keyword evidence="11" id="KW-1185">Reference proteome</keyword>
<dbReference type="SUPFAM" id="SSF56037">
    <property type="entry name" value="PheT/TilS domain"/>
    <property type="match status" value="1"/>
</dbReference>
<dbReference type="GO" id="GO:0005737">
    <property type="term" value="C:cytoplasm"/>
    <property type="evidence" value="ECO:0007669"/>
    <property type="project" value="UniProtKB-SubCell"/>
</dbReference>
<sequence length="465" mass="53066">MIRETVLNTIREHHLIEKNQHIVIGLSGGPDSVCLFHVLQNLAKEWPLTLHPVHVNHKFRPGDAESDQAYAEQIADEAGCPCRTFVYDCSKIAAEEKITSEEAGRKVRYQAFAEVAAEVAAEGIPRENIKIAVAQNADDQAETILFRILRGAGTDGLSGISYRRFDEYGNEIIRPLLDVSKAEILAYCTEHDLRPCIDHTNLEPIYARNKIRLNLIPYLEKEYNTNIKDTMIRMGKTASVDKDFLWRQALETFADLVKEKSENSVLMDGAKLRRLHRAVRQRVFAKAFHSIGLTEDLAFIHFDGCEEIAFHPKPSARFDLPRGYYLTKVYDDVKAARAAPLQTRTVHVAVLSKEDYEKRKLPKDKHAVFDYDLIRAAFGENAEAQITLRKRMAGDFITIFGGKTKKLQDYLVDRKIPKDERDSVELVAINREILWILPHQGRGRYAARYKLCEDTKKVICIEINC</sequence>
<comment type="catalytic activity">
    <reaction evidence="7 8">
        <text>cytidine(34) in tRNA(Ile2) + L-lysine + ATP = lysidine(34) in tRNA(Ile2) + AMP + diphosphate + H(+)</text>
        <dbReference type="Rhea" id="RHEA:43744"/>
        <dbReference type="Rhea" id="RHEA-COMP:10625"/>
        <dbReference type="Rhea" id="RHEA-COMP:10670"/>
        <dbReference type="ChEBI" id="CHEBI:15378"/>
        <dbReference type="ChEBI" id="CHEBI:30616"/>
        <dbReference type="ChEBI" id="CHEBI:32551"/>
        <dbReference type="ChEBI" id="CHEBI:33019"/>
        <dbReference type="ChEBI" id="CHEBI:82748"/>
        <dbReference type="ChEBI" id="CHEBI:83665"/>
        <dbReference type="ChEBI" id="CHEBI:456215"/>
        <dbReference type="EC" id="6.3.4.19"/>
    </reaction>
</comment>
<dbReference type="Pfam" id="PF11734">
    <property type="entry name" value="TilS_C"/>
    <property type="match status" value="1"/>
</dbReference>
<evidence type="ECO:0000259" key="9">
    <source>
        <dbReference type="SMART" id="SM00977"/>
    </source>
</evidence>
<dbReference type="InterPro" id="IPR012796">
    <property type="entry name" value="Lysidine-tRNA-synth_C"/>
</dbReference>
<dbReference type="GO" id="GO:0006400">
    <property type="term" value="P:tRNA modification"/>
    <property type="evidence" value="ECO:0007669"/>
    <property type="project" value="UniProtKB-UniRule"/>
</dbReference>
<dbReference type="HAMAP" id="MF_01161">
    <property type="entry name" value="tRNA_Ile_lys_synt"/>
    <property type="match status" value="1"/>
</dbReference>
<dbReference type="GO" id="GO:0032267">
    <property type="term" value="F:tRNA(Ile)-lysidine synthase activity"/>
    <property type="evidence" value="ECO:0007669"/>
    <property type="project" value="UniProtKB-EC"/>
</dbReference>
<dbReference type="Pfam" id="PF01171">
    <property type="entry name" value="ATP_bind_3"/>
    <property type="match status" value="1"/>
</dbReference>
<evidence type="ECO:0000256" key="5">
    <source>
        <dbReference type="ARBA" id="ARBA00022741"/>
    </source>
</evidence>
<organism evidence="10 11">
    <name type="scientific">Emergencia timonensis</name>
    <dbReference type="NCBI Taxonomy" id="1776384"/>
    <lineage>
        <taxon>Bacteria</taxon>
        <taxon>Bacillati</taxon>
        <taxon>Bacillota</taxon>
        <taxon>Clostridia</taxon>
        <taxon>Peptostreptococcales</taxon>
        <taxon>Anaerovoracaceae</taxon>
        <taxon>Emergencia</taxon>
    </lineage>
</organism>
<dbReference type="InterPro" id="IPR012094">
    <property type="entry name" value="tRNA_Ile_lys_synt"/>
</dbReference>
<dbReference type="NCBIfam" id="TIGR02432">
    <property type="entry name" value="lysidine_TilS_N"/>
    <property type="match status" value="1"/>
</dbReference>
<comment type="similarity">
    <text evidence="8">Belongs to the tRNA(Ile)-lysidine synthase family.</text>
</comment>
<dbReference type="SMART" id="SM00977">
    <property type="entry name" value="TilS_C"/>
    <property type="match status" value="1"/>
</dbReference>
<evidence type="ECO:0000256" key="7">
    <source>
        <dbReference type="ARBA" id="ARBA00048539"/>
    </source>
</evidence>
<keyword evidence="2 8" id="KW-0963">Cytoplasm</keyword>
<protein>
    <recommendedName>
        <fullName evidence="8">tRNA(Ile)-lysidine synthase</fullName>
        <ecNumber evidence="8">6.3.4.19</ecNumber>
    </recommendedName>
    <alternativeName>
        <fullName evidence="8">tRNA(Ile)-2-lysyl-cytidine synthase</fullName>
    </alternativeName>
    <alternativeName>
        <fullName evidence="8">tRNA(Ile)-lysidine synthetase</fullName>
    </alternativeName>
</protein>
<dbReference type="InterPro" id="IPR011063">
    <property type="entry name" value="TilS/TtcA_N"/>
</dbReference>
<proteinExistence type="inferred from homology"/>
<dbReference type="Gene3D" id="1.20.59.20">
    <property type="match status" value="1"/>
</dbReference>
<dbReference type="InterPro" id="IPR014729">
    <property type="entry name" value="Rossmann-like_a/b/a_fold"/>
</dbReference>
<dbReference type="GeneID" id="83003855"/>
<name>A0A415DTS2_9FIRM</name>
<dbReference type="OrthoDB" id="9807403at2"/>
<keyword evidence="5 8" id="KW-0547">Nucleotide-binding</keyword>
<dbReference type="CDD" id="cd01992">
    <property type="entry name" value="TilS_N"/>
    <property type="match status" value="1"/>
</dbReference>
<dbReference type="SUPFAM" id="SSF82829">
    <property type="entry name" value="MesJ substrate recognition domain-like"/>
    <property type="match status" value="1"/>
</dbReference>
<comment type="caution">
    <text evidence="10">The sequence shown here is derived from an EMBL/GenBank/DDBJ whole genome shotgun (WGS) entry which is preliminary data.</text>
</comment>
<accession>A0A415DTS2</accession>
<dbReference type="PANTHER" id="PTHR43033">
    <property type="entry name" value="TRNA(ILE)-LYSIDINE SYNTHASE-RELATED"/>
    <property type="match status" value="1"/>
</dbReference>
<evidence type="ECO:0000256" key="2">
    <source>
        <dbReference type="ARBA" id="ARBA00022490"/>
    </source>
</evidence>
<dbReference type="STRING" id="1776384.GCA_900086585_01476"/>
<dbReference type="SUPFAM" id="SSF52402">
    <property type="entry name" value="Adenine nucleotide alpha hydrolases-like"/>
    <property type="match status" value="1"/>
</dbReference>
<keyword evidence="4 8" id="KW-0819">tRNA processing</keyword>
<dbReference type="PANTHER" id="PTHR43033:SF1">
    <property type="entry name" value="TRNA(ILE)-LYSIDINE SYNTHASE-RELATED"/>
    <property type="match status" value="1"/>
</dbReference>
<evidence type="ECO:0000256" key="6">
    <source>
        <dbReference type="ARBA" id="ARBA00022840"/>
    </source>
</evidence>
<evidence type="ECO:0000313" key="10">
    <source>
        <dbReference type="EMBL" id="RHJ83385.1"/>
    </source>
</evidence>